<organism evidence="1 2">
    <name type="scientific">Brevundimonas bullata</name>
    <dbReference type="NCBI Taxonomy" id="13160"/>
    <lineage>
        <taxon>Bacteria</taxon>
        <taxon>Pseudomonadati</taxon>
        <taxon>Pseudomonadota</taxon>
        <taxon>Alphaproteobacteria</taxon>
        <taxon>Caulobacterales</taxon>
        <taxon>Caulobacteraceae</taxon>
        <taxon>Brevundimonas</taxon>
    </lineage>
</organism>
<reference evidence="1 2" key="1">
    <citation type="submission" date="2020-08" db="EMBL/GenBank/DDBJ databases">
        <title>Functional genomics of gut bacteria from endangered species of beetles.</title>
        <authorList>
            <person name="Carlos-Shanley C."/>
        </authorList>
    </citation>
    <scope>NUCLEOTIDE SEQUENCE [LARGE SCALE GENOMIC DNA]</scope>
    <source>
        <strain evidence="1 2">S00123</strain>
    </source>
</reference>
<dbReference type="EMBL" id="JACHKY010000002">
    <property type="protein sequence ID" value="MBB4797978.1"/>
    <property type="molecule type" value="Genomic_DNA"/>
</dbReference>
<dbReference type="Proteomes" id="UP000539957">
    <property type="component" value="Unassembled WGS sequence"/>
</dbReference>
<accession>A0A7W7IP78</accession>
<dbReference type="AlphaFoldDB" id="A0A7W7IP78"/>
<gene>
    <name evidence="1" type="ORF">HNP32_001702</name>
</gene>
<sequence>MEALTVKSLAAAPTVDESHGLFRFETKEAGRIALAIPREKLPGLAGLAIAYSTKQTPGTTEERNVTALEIDGFDLLADDAGGVVLSFLIEGVSHQMPFHLTREAVEALKQQLALA</sequence>
<name>A0A7W7IP78_9CAUL</name>
<protein>
    <submittedName>
        <fullName evidence="1">Uncharacterized protein</fullName>
    </submittedName>
</protein>
<evidence type="ECO:0000313" key="1">
    <source>
        <dbReference type="EMBL" id="MBB4797978.1"/>
    </source>
</evidence>
<dbReference type="RefSeq" id="WP_184268962.1">
    <property type="nucleotide sequence ID" value="NZ_JACHKY010000002.1"/>
</dbReference>
<evidence type="ECO:0000313" key="2">
    <source>
        <dbReference type="Proteomes" id="UP000539957"/>
    </source>
</evidence>
<comment type="caution">
    <text evidence="1">The sequence shown here is derived from an EMBL/GenBank/DDBJ whole genome shotgun (WGS) entry which is preliminary data.</text>
</comment>
<keyword evidence="2" id="KW-1185">Reference proteome</keyword>
<proteinExistence type="predicted"/>